<dbReference type="EMBL" id="CP061839">
    <property type="protein sequence ID" value="QOW59713.1"/>
    <property type="molecule type" value="Genomic_DNA"/>
</dbReference>
<gene>
    <name evidence="2" type="ORF">IFE08_07445</name>
</gene>
<feature type="region of interest" description="Disordered" evidence="1">
    <location>
        <begin position="464"/>
        <end position="504"/>
    </location>
</feature>
<name>A0A7S6WM56_9SPIR</name>
<evidence type="ECO:0000256" key="1">
    <source>
        <dbReference type="SAM" id="MobiDB-lite"/>
    </source>
</evidence>
<feature type="region of interest" description="Disordered" evidence="1">
    <location>
        <begin position="348"/>
        <end position="401"/>
    </location>
</feature>
<organism evidence="2 3">
    <name type="scientific">Treponema pedis</name>
    <dbReference type="NCBI Taxonomy" id="409322"/>
    <lineage>
        <taxon>Bacteria</taxon>
        <taxon>Pseudomonadati</taxon>
        <taxon>Spirochaetota</taxon>
        <taxon>Spirochaetia</taxon>
        <taxon>Spirochaetales</taxon>
        <taxon>Treponemataceae</taxon>
        <taxon>Treponema</taxon>
    </lineage>
</organism>
<dbReference type="AlphaFoldDB" id="A0A7S6WM56"/>
<feature type="region of interest" description="Disordered" evidence="1">
    <location>
        <begin position="633"/>
        <end position="719"/>
    </location>
</feature>
<proteinExistence type="predicted"/>
<dbReference type="Proteomes" id="UP000593915">
    <property type="component" value="Chromosome"/>
</dbReference>
<feature type="region of interest" description="Disordered" evidence="1">
    <location>
        <begin position="186"/>
        <end position="210"/>
    </location>
</feature>
<dbReference type="RefSeq" id="WP_194075346.1">
    <property type="nucleotide sequence ID" value="NZ_CP061839.1"/>
</dbReference>
<sequence length="794" mass="89134">MAAEFNKHEEPDDSIFPVKIEDNSELDMYGVWIKKKPENSGEIAQEKNDSEDIIFDDNKIEFDEHDVIDLNKLEEENISFEEQAIFDENIRPDSDKIIDLEETTGLASMAGIEEFDLSDSSQTEIIDEEIADDNDEQLNNLPEFQTITAEDNITVIENKEQEADMDINDFETLDLDDFLNEETAAEKEVEKEKTEVEKISSGLDENPVSDIVFDSDEDIKIITDTDDSETKALNKQDTDLNFSIEETSEFDDILNELGAGPEPQADTEKEKDGIDINITIDEDSDISSIAGKTSGANEDFDDVAIFAETPKREEVIPAKLEETPDEDLIIESTVIEAENINEIREENKRILNETESESSAPASVTEEDNKALDSMLDDIMAEPVSETALQAEPVPENEPSEDIFFDDIEAVKNDLFDEPQKQTAQSNTVLQNDRATEILLQIAGELSSIKTELATLKTELASAKADMDKAVSNKRSASETGKQNAEGNPENKDSNGFFSDDDVDETIALTGDELNNILITADFTEENAKDEFEVPEVIDMPIEEDTDETNDVFEDVKISDTESIEPILNEFENGHINSISEDLSYLEQDDIPEAGKIDDNAENYIDMPDFTGEQIEEPDLENFDLTIKELELPDGESVHFEQSADISETQNEEPFSEDANLSSFDLTPEEAEETVDDDFKIPEELVIDNQTSTEETFSPEELSEAAEDIPRLDLTTNTEEEIKTEIRTGDGAESLQPNPADGKTLPIHLKEEIKSVLTYMDQLLESLPENKIEEFAKSEYFDTYKRLFEELGIS</sequence>
<accession>A0A7S6WM56</accession>
<feature type="compositionally biased region" description="Acidic residues" evidence="1">
    <location>
        <begin position="667"/>
        <end position="676"/>
    </location>
</feature>
<protein>
    <submittedName>
        <fullName evidence="2">Uncharacterized protein</fullName>
    </submittedName>
</protein>
<evidence type="ECO:0000313" key="3">
    <source>
        <dbReference type="Proteomes" id="UP000593915"/>
    </source>
</evidence>
<feature type="compositionally biased region" description="Acidic residues" evidence="1">
    <location>
        <begin position="533"/>
        <end position="551"/>
    </location>
</feature>
<feature type="compositionally biased region" description="Basic and acidic residues" evidence="1">
    <location>
        <begin position="186"/>
        <end position="198"/>
    </location>
</feature>
<evidence type="ECO:0000313" key="2">
    <source>
        <dbReference type="EMBL" id="QOW59713.1"/>
    </source>
</evidence>
<feature type="compositionally biased region" description="Acidic residues" evidence="1">
    <location>
        <begin position="697"/>
        <end position="707"/>
    </location>
</feature>
<feature type="region of interest" description="Disordered" evidence="1">
    <location>
        <begin position="530"/>
        <end position="551"/>
    </location>
</feature>
<reference evidence="2 3" key="1">
    <citation type="submission" date="2020-09" db="EMBL/GenBank/DDBJ databases">
        <title>Characterization of Treponema spp. from bovine digital dermatitis in Korea.</title>
        <authorList>
            <person name="Espiritu H.M."/>
            <person name="Cho Y.I."/>
            <person name="Mamuad L."/>
        </authorList>
    </citation>
    <scope>NUCLEOTIDE SEQUENCE [LARGE SCALE GENOMIC DNA]</scope>
    <source>
        <strain evidence="2 3">KS1</strain>
    </source>
</reference>
<feature type="region of interest" description="Disordered" evidence="1">
    <location>
        <begin position="725"/>
        <end position="744"/>
    </location>
</feature>
<feature type="compositionally biased region" description="Polar residues" evidence="1">
    <location>
        <begin position="473"/>
        <end position="486"/>
    </location>
</feature>